<dbReference type="Proteomes" id="UP000034022">
    <property type="component" value="Unassembled WGS sequence"/>
</dbReference>
<dbReference type="InterPro" id="IPR045864">
    <property type="entry name" value="aa-tRNA-synth_II/BPL/LPL"/>
</dbReference>
<gene>
    <name evidence="3" type="ORF">US91_C0001G0158</name>
</gene>
<organism evidence="3 4">
    <name type="scientific">Candidatus Falkowbacteria bacterium GW2011_GWE1_38_31</name>
    <dbReference type="NCBI Taxonomy" id="1618638"/>
    <lineage>
        <taxon>Bacteria</taxon>
        <taxon>Candidatus Falkowiibacteriota</taxon>
    </lineage>
</organism>
<protein>
    <submittedName>
        <fullName evidence="3">Histidine-tRNA ligase</fullName>
    </submittedName>
</protein>
<keyword evidence="3" id="KW-0436">Ligase</keyword>
<dbReference type="InterPro" id="IPR036621">
    <property type="entry name" value="Anticodon-bd_dom_sf"/>
</dbReference>
<dbReference type="Pfam" id="PF03129">
    <property type="entry name" value="HGTP_anticodon"/>
    <property type="match status" value="1"/>
</dbReference>
<dbReference type="AlphaFoldDB" id="A0A0G0N293"/>
<dbReference type="PANTHER" id="PTHR11476:SF7">
    <property type="entry name" value="HISTIDINE--TRNA LIGASE"/>
    <property type="match status" value="1"/>
</dbReference>
<dbReference type="SUPFAM" id="SSF52954">
    <property type="entry name" value="Class II aaRS ABD-related"/>
    <property type="match status" value="1"/>
</dbReference>
<dbReference type="PANTHER" id="PTHR11476">
    <property type="entry name" value="HISTIDYL-TRNA SYNTHETASE"/>
    <property type="match status" value="1"/>
</dbReference>
<dbReference type="InterPro" id="IPR004154">
    <property type="entry name" value="Anticodon-bd"/>
</dbReference>
<dbReference type="EMBL" id="LBUU01000001">
    <property type="protein sequence ID" value="KKQ71231.1"/>
    <property type="molecule type" value="Genomic_DNA"/>
</dbReference>
<dbReference type="Gene3D" id="3.30.930.10">
    <property type="entry name" value="Bira Bifunctional Protein, Domain 2"/>
    <property type="match status" value="1"/>
</dbReference>
<comment type="caution">
    <text evidence="3">The sequence shown here is derived from an EMBL/GenBank/DDBJ whole genome shotgun (WGS) entry which is preliminary data.</text>
</comment>
<evidence type="ECO:0000259" key="2">
    <source>
        <dbReference type="Pfam" id="PF03129"/>
    </source>
</evidence>
<reference evidence="3 4" key="1">
    <citation type="journal article" date="2015" name="Nature">
        <title>rRNA introns, odd ribosomes, and small enigmatic genomes across a large radiation of phyla.</title>
        <authorList>
            <person name="Brown C.T."/>
            <person name="Hug L.A."/>
            <person name="Thomas B.C."/>
            <person name="Sharon I."/>
            <person name="Castelle C.J."/>
            <person name="Singh A."/>
            <person name="Wilkins M.J."/>
            <person name="Williams K.H."/>
            <person name="Banfield J.F."/>
        </authorList>
    </citation>
    <scope>NUCLEOTIDE SEQUENCE [LARGE SCALE GENOMIC DNA]</scope>
</reference>
<dbReference type="GO" id="GO:0004812">
    <property type="term" value="F:aminoacyl-tRNA ligase activity"/>
    <property type="evidence" value="ECO:0007669"/>
    <property type="project" value="UniProtKB-KW"/>
</dbReference>
<name>A0A0G0N293_9BACT</name>
<dbReference type="SUPFAM" id="SSF55681">
    <property type="entry name" value="Class II aaRS and biotin synthetases"/>
    <property type="match status" value="1"/>
</dbReference>
<evidence type="ECO:0000256" key="1">
    <source>
        <dbReference type="ARBA" id="ARBA00023146"/>
    </source>
</evidence>
<evidence type="ECO:0000313" key="3">
    <source>
        <dbReference type="EMBL" id="KKQ71231.1"/>
    </source>
</evidence>
<dbReference type="GO" id="GO:0006418">
    <property type="term" value="P:tRNA aminoacylation for protein translation"/>
    <property type="evidence" value="ECO:0007669"/>
    <property type="project" value="UniProtKB-ARBA"/>
</dbReference>
<sequence>MAEGRYDELVRRFTGEALPAVGASVGVDRMFAALNHLGLIDNKNQSVADVLVLRLATDKDEKYLEIANIIRKSGKNVEVCLFSDTTFKNQFSFALGSGVRYVVICGEDEFAKSEIAVKDMQKRIQETIPYNKIEEYFDCLE</sequence>
<dbReference type="Gene3D" id="3.40.50.800">
    <property type="entry name" value="Anticodon-binding domain"/>
    <property type="match status" value="1"/>
</dbReference>
<proteinExistence type="predicted"/>
<feature type="domain" description="Anticodon-binding" evidence="2">
    <location>
        <begin position="50"/>
        <end position="138"/>
    </location>
</feature>
<keyword evidence="1" id="KW-0030">Aminoacyl-tRNA synthetase</keyword>
<accession>A0A0G0N293</accession>
<evidence type="ECO:0000313" key="4">
    <source>
        <dbReference type="Proteomes" id="UP000034022"/>
    </source>
</evidence>